<sequence length="309" mass="32710">MKTFTFAASLAIALTLITSESCSFAIGNTPIKPSKKYVTKKVEIKNINSISASTSVDVVYTQSQGKAYAEVYAPDNIIPYIKVQQSGNKLKVNYDFPKGKSLSIQGKYVCEVRVFAPEVTDFSTSSSSDIKFANELKTHKDVTLNTSSSGDIDATNITCSNLKMSTSSSGDITIDNITCHMLSLSTSSSGDMKINTARCNETDIKSSSSGDCEIESLSCRGTVKATTSSSGDISLSGKCEDANYSAQSGGNIYAKSLKSKNVTASATSGGDIECYASDRLSTHTSSGGDIRYAGNPRSIEGKSDNVSKL</sequence>
<feature type="signal peptide" evidence="2">
    <location>
        <begin position="1"/>
        <end position="25"/>
    </location>
</feature>
<name>A0A412GUL6_9BACT</name>
<feature type="chain" id="PRO_5019370869" evidence="2">
    <location>
        <begin position="26"/>
        <end position="309"/>
    </location>
</feature>
<dbReference type="Proteomes" id="UP000285864">
    <property type="component" value="Unassembled WGS sequence"/>
</dbReference>
<keyword evidence="5" id="KW-1185">Reference proteome</keyword>
<evidence type="ECO:0000259" key="3">
    <source>
        <dbReference type="Pfam" id="PF10988"/>
    </source>
</evidence>
<evidence type="ECO:0000256" key="1">
    <source>
        <dbReference type="SAM" id="MobiDB-lite"/>
    </source>
</evidence>
<dbReference type="InterPro" id="IPR021255">
    <property type="entry name" value="DUF2807"/>
</dbReference>
<evidence type="ECO:0000313" key="4">
    <source>
        <dbReference type="EMBL" id="RGR98541.1"/>
    </source>
</evidence>
<dbReference type="AlphaFoldDB" id="A0A412GUL6"/>
<dbReference type="PANTHER" id="PTHR39200:SF1">
    <property type="entry name" value="AUTO-TRANSPORTER ADHESIN HEAD GIN DOMAIN-CONTAINING PROTEIN-RELATED"/>
    <property type="match status" value="1"/>
</dbReference>
<protein>
    <submittedName>
        <fullName evidence="4">DUF2807 domain-containing protein</fullName>
    </submittedName>
</protein>
<feature type="domain" description="Putative auto-transporter adhesin head GIN" evidence="3">
    <location>
        <begin position="48"/>
        <end position="215"/>
    </location>
</feature>
<evidence type="ECO:0000256" key="2">
    <source>
        <dbReference type="SAM" id="SignalP"/>
    </source>
</evidence>
<reference evidence="4 5" key="1">
    <citation type="submission" date="2018-08" db="EMBL/GenBank/DDBJ databases">
        <title>A genome reference for cultivated species of the human gut microbiota.</title>
        <authorList>
            <person name="Zou Y."/>
            <person name="Xue W."/>
            <person name="Luo G."/>
        </authorList>
    </citation>
    <scope>NUCLEOTIDE SEQUENCE [LARGE SCALE GENOMIC DNA]</scope>
    <source>
        <strain evidence="4 5">AF24-2</strain>
    </source>
</reference>
<feature type="compositionally biased region" description="Basic and acidic residues" evidence="1">
    <location>
        <begin position="299"/>
        <end position="309"/>
    </location>
</feature>
<dbReference type="PANTHER" id="PTHR39200">
    <property type="entry name" value="HYPOTHETICAL EXPORTED PROTEIN"/>
    <property type="match status" value="1"/>
</dbReference>
<dbReference type="Gene3D" id="2.160.20.120">
    <property type="match status" value="1"/>
</dbReference>
<keyword evidence="2" id="KW-0732">Signal</keyword>
<evidence type="ECO:0000313" key="5">
    <source>
        <dbReference type="Proteomes" id="UP000285864"/>
    </source>
</evidence>
<organism evidence="4 5">
    <name type="scientific">Phocaeicola coprocola</name>
    <dbReference type="NCBI Taxonomy" id="310298"/>
    <lineage>
        <taxon>Bacteria</taxon>
        <taxon>Pseudomonadati</taxon>
        <taxon>Bacteroidota</taxon>
        <taxon>Bacteroidia</taxon>
        <taxon>Bacteroidales</taxon>
        <taxon>Bacteroidaceae</taxon>
        <taxon>Phocaeicola</taxon>
    </lineage>
</organism>
<dbReference type="Pfam" id="PF10988">
    <property type="entry name" value="DUF2807"/>
    <property type="match status" value="1"/>
</dbReference>
<feature type="region of interest" description="Disordered" evidence="1">
    <location>
        <begin position="282"/>
        <end position="309"/>
    </location>
</feature>
<dbReference type="EMBL" id="QRUU01000011">
    <property type="protein sequence ID" value="RGR98541.1"/>
    <property type="molecule type" value="Genomic_DNA"/>
</dbReference>
<dbReference type="RefSeq" id="WP_118483409.1">
    <property type="nucleotide sequence ID" value="NZ_CAUELD010000037.1"/>
</dbReference>
<proteinExistence type="predicted"/>
<comment type="caution">
    <text evidence="4">The sequence shown here is derived from an EMBL/GenBank/DDBJ whole genome shotgun (WGS) entry which is preliminary data.</text>
</comment>
<gene>
    <name evidence="4" type="ORF">DWY20_04005</name>
</gene>
<accession>A0A412GUL6</accession>